<reference evidence="5 6" key="1">
    <citation type="submission" date="2023-07" db="EMBL/GenBank/DDBJ databases">
        <title>Sorghum-associated microbial communities from plants grown in Nebraska, USA.</title>
        <authorList>
            <person name="Schachtman D."/>
        </authorList>
    </citation>
    <scope>NUCLEOTIDE SEQUENCE [LARGE SCALE GENOMIC DNA]</scope>
    <source>
        <strain evidence="5 6">4256</strain>
    </source>
</reference>
<dbReference type="InterPro" id="IPR042171">
    <property type="entry name" value="Acyl-CoA_hotdog"/>
</dbReference>
<dbReference type="InterPro" id="IPR003703">
    <property type="entry name" value="Acyl_CoA_thio"/>
</dbReference>
<dbReference type="Gene3D" id="2.40.160.210">
    <property type="entry name" value="Acyl-CoA thioesterase, double hotdog domain"/>
    <property type="match status" value="1"/>
</dbReference>
<dbReference type="Proteomes" id="UP001267638">
    <property type="component" value="Unassembled WGS sequence"/>
</dbReference>
<dbReference type="InterPro" id="IPR029069">
    <property type="entry name" value="HotDog_dom_sf"/>
</dbReference>
<evidence type="ECO:0000259" key="3">
    <source>
        <dbReference type="Pfam" id="PF13622"/>
    </source>
</evidence>
<proteinExistence type="inferred from homology"/>
<keyword evidence="2 5" id="KW-0378">Hydrolase</keyword>
<dbReference type="InterPro" id="IPR049449">
    <property type="entry name" value="TesB_ACOT8-like_N"/>
</dbReference>
<organism evidence="5 6">
    <name type="scientific">Sphingobium xenophagum</name>
    <dbReference type="NCBI Taxonomy" id="121428"/>
    <lineage>
        <taxon>Bacteria</taxon>
        <taxon>Pseudomonadati</taxon>
        <taxon>Pseudomonadota</taxon>
        <taxon>Alphaproteobacteria</taxon>
        <taxon>Sphingomonadales</taxon>
        <taxon>Sphingomonadaceae</taxon>
        <taxon>Sphingobium</taxon>
    </lineage>
</organism>
<dbReference type="CDD" id="cd03445">
    <property type="entry name" value="Thioesterase_II_repeat2"/>
    <property type="match status" value="1"/>
</dbReference>
<dbReference type="GO" id="GO:0016787">
    <property type="term" value="F:hydrolase activity"/>
    <property type="evidence" value="ECO:0007669"/>
    <property type="project" value="UniProtKB-KW"/>
</dbReference>
<keyword evidence="6" id="KW-1185">Reference proteome</keyword>
<dbReference type="CDD" id="cd03444">
    <property type="entry name" value="Thioesterase_II_repeat1"/>
    <property type="match status" value="1"/>
</dbReference>
<evidence type="ECO:0000313" key="6">
    <source>
        <dbReference type="Proteomes" id="UP001267638"/>
    </source>
</evidence>
<dbReference type="PANTHER" id="PTHR11066:SF34">
    <property type="entry name" value="ACYL-COENZYME A THIOESTERASE 8"/>
    <property type="match status" value="1"/>
</dbReference>
<dbReference type="EMBL" id="JAVDWV010000016">
    <property type="protein sequence ID" value="MDR7156432.1"/>
    <property type="molecule type" value="Genomic_DNA"/>
</dbReference>
<evidence type="ECO:0000259" key="4">
    <source>
        <dbReference type="Pfam" id="PF20789"/>
    </source>
</evidence>
<accession>A0ABU1X4B3</accession>
<dbReference type="InterPro" id="IPR049450">
    <property type="entry name" value="ACOT8-like_C"/>
</dbReference>
<gene>
    <name evidence="5" type="ORF">J2W40_003276</name>
</gene>
<name>A0ABU1X4B3_SPHXE</name>
<dbReference type="PANTHER" id="PTHR11066">
    <property type="entry name" value="ACYL-COA THIOESTERASE"/>
    <property type="match status" value="1"/>
</dbReference>
<dbReference type="Pfam" id="PF13622">
    <property type="entry name" value="4HBT_3"/>
    <property type="match status" value="1"/>
</dbReference>
<feature type="domain" description="Acyl-CoA thioesterase-like C-terminal" evidence="4">
    <location>
        <begin position="133"/>
        <end position="250"/>
    </location>
</feature>
<evidence type="ECO:0000256" key="1">
    <source>
        <dbReference type="ARBA" id="ARBA00006538"/>
    </source>
</evidence>
<dbReference type="Pfam" id="PF20789">
    <property type="entry name" value="4HBT_3C"/>
    <property type="match status" value="1"/>
</dbReference>
<sequence length="254" mass="27785">MFGGQYLALSTSAAMLSAPGRFPHAMSAFFLRSAKASEPVEYRVDPIRDGRAFAHRRVIAWQGGKEVFCAEISFHEPEEGQPAHAVAAPSAPDIALLKSHRQCVIDRADELDPLVVRRVKNRVAFETYFRDPDEGLGVPGARPETMAWLRPSVVPAPGDAVAYYATIAYMTDACANFAARIMHAPHLHDGELSSVSLNHAIWFHATPTNIDEVLYVVDSPFAGGGLGFNRGSMFGPDRRVLASITQEALIRRRA</sequence>
<comment type="similarity">
    <text evidence="1">Belongs to the C/M/P thioester hydrolase family.</text>
</comment>
<dbReference type="SUPFAM" id="SSF54637">
    <property type="entry name" value="Thioesterase/thiol ester dehydrase-isomerase"/>
    <property type="match status" value="2"/>
</dbReference>
<evidence type="ECO:0000256" key="2">
    <source>
        <dbReference type="ARBA" id="ARBA00022801"/>
    </source>
</evidence>
<protein>
    <submittedName>
        <fullName evidence="5">Acyl-CoA thioesterase-2</fullName>
        <ecNumber evidence="5">3.1.2.-</ecNumber>
    </submittedName>
</protein>
<evidence type="ECO:0000313" key="5">
    <source>
        <dbReference type="EMBL" id="MDR7156432.1"/>
    </source>
</evidence>
<feature type="domain" description="Acyl-CoA thioesterase-like N-terminal HotDog" evidence="3">
    <location>
        <begin position="2"/>
        <end position="75"/>
    </location>
</feature>
<comment type="caution">
    <text evidence="5">The sequence shown here is derived from an EMBL/GenBank/DDBJ whole genome shotgun (WGS) entry which is preliminary data.</text>
</comment>
<dbReference type="EC" id="3.1.2.-" evidence="5"/>